<dbReference type="OrthoDB" id="5986328at2759"/>
<sequence>MPLSDVFDIKFDLEIKKVSKTDVVAMKSWIENYRPIRQRSVRDSLYWNQDIQNRGHIEFRISNEVRVTEETMNKPNEILVDEILMTPIIQMNMTHPAVVMIAMIHRNKLKMKTLVISEAPYEFMDAPYELRDAPYELRDAPYELWDASDEFRDAPHELRAVPYEMMDLPNEMMHK</sequence>
<proteinExistence type="predicted"/>
<reference evidence="1" key="1">
    <citation type="submission" date="2018-11" db="EMBL/GenBank/DDBJ databases">
        <authorList>
            <person name="Alioto T."/>
            <person name="Alioto T."/>
        </authorList>
    </citation>
    <scope>NUCLEOTIDE SEQUENCE</scope>
</reference>
<dbReference type="AlphaFoldDB" id="A0A8B6BS38"/>
<organism evidence="1 2">
    <name type="scientific">Mytilus galloprovincialis</name>
    <name type="common">Mediterranean mussel</name>
    <dbReference type="NCBI Taxonomy" id="29158"/>
    <lineage>
        <taxon>Eukaryota</taxon>
        <taxon>Metazoa</taxon>
        <taxon>Spiralia</taxon>
        <taxon>Lophotrochozoa</taxon>
        <taxon>Mollusca</taxon>
        <taxon>Bivalvia</taxon>
        <taxon>Autobranchia</taxon>
        <taxon>Pteriomorphia</taxon>
        <taxon>Mytilida</taxon>
        <taxon>Mytiloidea</taxon>
        <taxon>Mytilidae</taxon>
        <taxon>Mytilinae</taxon>
        <taxon>Mytilus</taxon>
    </lineage>
</organism>
<evidence type="ECO:0000313" key="1">
    <source>
        <dbReference type="EMBL" id="VDH94156.1"/>
    </source>
</evidence>
<comment type="caution">
    <text evidence="1">The sequence shown here is derived from an EMBL/GenBank/DDBJ whole genome shotgun (WGS) entry which is preliminary data.</text>
</comment>
<keyword evidence="2" id="KW-1185">Reference proteome</keyword>
<dbReference type="Proteomes" id="UP000596742">
    <property type="component" value="Unassembled WGS sequence"/>
</dbReference>
<protein>
    <submittedName>
        <fullName evidence="1">Uncharacterized protein</fullName>
    </submittedName>
</protein>
<name>A0A8B6BS38_MYTGA</name>
<accession>A0A8B6BS38</accession>
<gene>
    <name evidence="1" type="ORF">MGAL_10B043746</name>
</gene>
<dbReference type="EMBL" id="UYJE01000553">
    <property type="protein sequence ID" value="VDH94156.1"/>
    <property type="molecule type" value="Genomic_DNA"/>
</dbReference>
<evidence type="ECO:0000313" key="2">
    <source>
        <dbReference type="Proteomes" id="UP000596742"/>
    </source>
</evidence>